<dbReference type="EMBL" id="CM055099">
    <property type="protein sequence ID" value="KAJ7547131.1"/>
    <property type="molecule type" value="Genomic_DNA"/>
</dbReference>
<proteinExistence type="predicted"/>
<name>A0ACC2CYQ0_DIPCM</name>
<protein>
    <submittedName>
        <fullName evidence="1">Uncharacterized protein</fullName>
    </submittedName>
</protein>
<evidence type="ECO:0000313" key="1">
    <source>
        <dbReference type="EMBL" id="KAJ7547131.1"/>
    </source>
</evidence>
<evidence type="ECO:0000313" key="2">
    <source>
        <dbReference type="Proteomes" id="UP001162992"/>
    </source>
</evidence>
<dbReference type="Proteomes" id="UP001162992">
    <property type="component" value="Chromosome 8"/>
</dbReference>
<gene>
    <name evidence="1" type="ORF">O6H91_08G070800</name>
</gene>
<keyword evidence="2" id="KW-1185">Reference proteome</keyword>
<comment type="caution">
    <text evidence="1">The sequence shown here is derived from an EMBL/GenBank/DDBJ whole genome shotgun (WGS) entry which is preliminary data.</text>
</comment>
<organism evidence="1 2">
    <name type="scientific">Diphasiastrum complanatum</name>
    <name type="common">Issler's clubmoss</name>
    <name type="synonym">Lycopodium complanatum</name>
    <dbReference type="NCBI Taxonomy" id="34168"/>
    <lineage>
        <taxon>Eukaryota</taxon>
        <taxon>Viridiplantae</taxon>
        <taxon>Streptophyta</taxon>
        <taxon>Embryophyta</taxon>
        <taxon>Tracheophyta</taxon>
        <taxon>Lycopodiopsida</taxon>
        <taxon>Lycopodiales</taxon>
        <taxon>Lycopodiaceae</taxon>
        <taxon>Lycopodioideae</taxon>
        <taxon>Diphasiastrum</taxon>
    </lineage>
</organism>
<reference evidence="2" key="1">
    <citation type="journal article" date="2024" name="Proc. Natl. Acad. Sci. U.S.A.">
        <title>Extraordinary preservation of gene collinearity over three hundred million years revealed in homosporous lycophytes.</title>
        <authorList>
            <person name="Li C."/>
            <person name="Wickell D."/>
            <person name="Kuo L.Y."/>
            <person name="Chen X."/>
            <person name="Nie B."/>
            <person name="Liao X."/>
            <person name="Peng D."/>
            <person name="Ji J."/>
            <person name="Jenkins J."/>
            <person name="Williams M."/>
            <person name="Shu S."/>
            <person name="Plott C."/>
            <person name="Barry K."/>
            <person name="Rajasekar S."/>
            <person name="Grimwood J."/>
            <person name="Han X."/>
            <person name="Sun S."/>
            <person name="Hou Z."/>
            <person name="He W."/>
            <person name="Dai G."/>
            <person name="Sun C."/>
            <person name="Schmutz J."/>
            <person name="Leebens-Mack J.H."/>
            <person name="Li F.W."/>
            <person name="Wang L."/>
        </authorList>
    </citation>
    <scope>NUCLEOTIDE SEQUENCE [LARGE SCALE GENOMIC DNA]</scope>
    <source>
        <strain evidence="2">cv. PW_Plant_1</strain>
    </source>
</reference>
<sequence length="508" mass="56889">MLTHFTVYDKMMLNNGNLSSSEERLATASTPPASADITATLSLSQIVDGFRWKGETGHRKTQFMDSVTAAVGGEAAFHSSQEATQAQAFSPTSPIAPESKVRRRLESSVGSQKGHFEVLPMANTSQDNKNIASVPGEKLDYGDSRSFLGASNGEGERMIERAKNKLELIRRRQYDESRRRLDDEKDRMIPTKDNFARGESTEINSDFGIAMPNTENLRNRATVAGVTDMGQSKVTLENARAKLEAAKFYQVHKNRNSVDGLECNSASTDFVNSEPFESGGELGSHSFSSMSYEERTIHSSERLHTTTAGSSRCNLTVEGNAVELPSSISQSRLESLCEETRSQCLGDIKLGQRMMDANKTNWVPPPSPYGLIQEKVYQDPWKVLVACILLNKTGGHQMNKVIWEFFDLCPDAQSAITTETVRIEDVIRSLGLQKKRSRMIQRFSFEYMQPDWSNVSQLHGIGKYATDAYAIFCEGRWKEVKPTDHMLNKYWDWLWRTDGLGYGFTIDS</sequence>
<accession>A0ACC2CYQ0</accession>